<dbReference type="Gene3D" id="2.60.40.10">
    <property type="entry name" value="Immunoglobulins"/>
    <property type="match status" value="2"/>
</dbReference>
<dbReference type="CDD" id="cd00063">
    <property type="entry name" value="FN3"/>
    <property type="match status" value="2"/>
</dbReference>
<dbReference type="PANTHER" id="PTHR46003">
    <property type="entry name" value="HOST CELL FACTOR"/>
    <property type="match status" value="1"/>
</dbReference>
<feature type="domain" description="Fibronectin type-III" evidence="6">
    <location>
        <begin position="1135"/>
        <end position="1225"/>
    </location>
</feature>
<comment type="subcellular location">
    <subcellularLocation>
        <location evidence="1">Nucleus</location>
    </subcellularLocation>
</comment>
<dbReference type="SUPFAM" id="SSF49265">
    <property type="entry name" value="Fibronectin type III"/>
    <property type="match status" value="1"/>
</dbReference>
<feature type="compositionally biased region" description="Polar residues" evidence="5">
    <location>
        <begin position="839"/>
        <end position="851"/>
    </location>
</feature>
<evidence type="ECO:0000259" key="6">
    <source>
        <dbReference type="PROSITE" id="PS50853"/>
    </source>
</evidence>
<keyword evidence="2" id="KW-0880">Kelch repeat</keyword>
<reference evidence="7" key="1">
    <citation type="submission" date="2025-05" db="UniProtKB">
        <authorList>
            <consortium name="EnsemblMetazoa"/>
        </authorList>
    </citation>
    <scope>IDENTIFICATION</scope>
</reference>
<feature type="compositionally biased region" description="Basic and acidic residues" evidence="5">
    <location>
        <begin position="887"/>
        <end position="903"/>
    </location>
</feature>
<feature type="compositionally biased region" description="Basic and acidic residues" evidence="5">
    <location>
        <begin position="1054"/>
        <end position="1068"/>
    </location>
</feature>
<dbReference type="InterPro" id="IPR043536">
    <property type="entry name" value="HCF1/2"/>
</dbReference>
<dbReference type="Gene3D" id="2.120.10.80">
    <property type="entry name" value="Kelch-type beta propeller"/>
    <property type="match status" value="2"/>
</dbReference>
<evidence type="ECO:0000313" key="7">
    <source>
        <dbReference type="EnsemblMetazoa" id="XP_028139267.2"/>
    </source>
</evidence>
<feature type="compositionally biased region" description="Basic and acidic residues" evidence="5">
    <location>
        <begin position="1037"/>
        <end position="1047"/>
    </location>
</feature>
<dbReference type="InterPro" id="IPR036116">
    <property type="entry name" value="FN3_sf"/>
</dbReference>
<dbReference type="Gene3D" id="6.10.250.2590">
    <property type="match status" value="1"/>
</dbReference>
<dbReference type="GeneID" id="114333570"/>
<dbReference type="EnsemblMetazoa" id="XM_028283466.2">
    <property type="protein sequence ID" value="XP_028139267.2"/>
    <property type="gene ID" value="LOC114333570"/>
</dbReference>
<evidence type="ECO:0000313" key="8">
    <source>
        <dbReference type="Proteomes" id="UP001652700"/>
    </source>
</evidence>
<proteinExistence type="predicted"/>
<keyword evidence="4" id="KW-0539">Nucleus</keyword>
<dbReference type="InterPro" id="IPR015915">
    <property type="entry name" value="Kelch-typ_b-propeller"/>
</dbReference>
<keyword evidence="3" id="KW-0677">Repeat</keyword>
<dbReference type="SMART" id="SM00060">
    <property type="entry name" value="FN3"/>
    <property type="match status" value="3"/>
</dbReference>
<dbReference type="InterPro" id="IPR013783">
    <property type="entry name" value="Ig-like_fold"/>
</dbReference>
<dbReference type="Pfam" id="PF13854">
    <property type="entry name" value="Kelch_HCF"/>
    <property type="match status" value="1"/>
</dbReference>
<feature type="region of interest" description="Disordered" evidence="5">
    <location>
        <begin position="871"/>
        <end position="1077"/>
    </location>
</feature>
<name>A0ABM5IR34_DIAVI</name>
<dbReference type="Proteomes" id="UP001652700">
    <property type="component" value="Unplaced"/>
</dbReference>
<sequence>MAGKALKWKIVADTTGPHPRPRHGHRAIIIKDLMVVFGGGNEGIVDELHVFNTATNQWFIPITKGDVPPGCAAFGFVVDGTKLLVFGGMVEYGKYSNELYELQAAKWEWKKLKPKEPKFGNLPCPRLGHSFTVVNSKVYLFGGLANDSTDPKNNIPRYLNDLFTLDIKSNPMQWNLPQTNGPAPTPRESHSSVAYVDKNKNSFLIIYGGMSGCRLGDLWFLETETMTWVQPQVSGISPLPRSLHTSTLIGHKMFVFGGWVPSNLSKDVNAIETAWKCTNTLACLNLETMSWDEINIQQQADLPCARAGHCAVGISTRLYVWSGRDGYRKAWKNQVCCKDLWYLDVDKPPAPSRVSLVKAGTHTLEVNWTGALSVQTYILQIQKYDLPPPAASKTPATAAPVIPSLVTVPKVIAPVLASSLQTQPTTSTPTIKAISSTNQVQSPKIISPVATRVPQMKIQGTTGTIIRDGSPQVAGKQLIMKQGGNIIQKAGAPQQVITFVKTSAGMTLATIPKGSNVVQAKPNVLPQSPKNTIVKIIPTTAANKVQTSIKTIPYHLDKATGKLVPLKTMGQIPTIGNQQVLVMNSNAGLKNIQTLSNAQSLNLSPVKTTSINTQPIVTAANLTNLTNLQGVKIAGKPITISMPMQVVGSPKTVTLSKNTKQVMIGGKPVTVQMATGTNKTLTLVQPNQSAAVGKIVRLPIGSTINHSGNSGEQPKLMVISRPKQPNANIASTSFDSPATTDAALAAIAAEAGLIDPAPEGGVGKLDGSEGNATQTVVLSQGSSTSNVAAPVQVLGSGSIMQQLGLKGGARFQRPPKSFRYRLGLYGGGGVDDVDEEMKPSTTTAEADSTQATVNEIAPSSSNAEIIKMDWESDSTPKQSEESLSVEAKSDSETKSEAEAKPEETTQIEAESEADIGTDVDMRLETEEQSGSKDNLEPETSKNTLEPETSKNTLEPETSKNTLEPETSKNALEPETSKNALEPETSKNTLEPETSKNTLELEEKSESENNLEADKKPETDDKSEAEEKSEQSSQIESDITKSPEENQAKSESGPEETKSEMETDIKKPVLGDLSSSDSVKMEVDIKKEEPSIDPNCHTYSQNITTLKTDEMVPEVKKGILALDDDPLAALATAALAENNSHDPEVPLKDTWYTVGFIRGNSCDVKSYFLLNEDTENLTLDTLPSTVNYPAGFNLEPGTAYKFRVAAINSLGRSDWSEVSAFKTCLPGFPGAPSAIKITKSVEGANLSWEPPSANQGEILEYSVYLAVKAKDKVNTNAGQLAFVRVYCGPNNKCVVSNNSLSAAHLDTTTKAAIIFRIAAKNEKGYGPATQVRWLQDASSKTKRLADSSPKKV</sequence>
<dbReference type="InterPro" id="IPR059124">
    <property type="entry name" value="Kelch_HCF"/>
</dbReference>
<dbReference type="InterPro" id="IPR003961">
    <property type="entry name" value="FN3_dom"/>
</dbReference>
<feature type="compositionally biased region" description="Basic and acidic residues" evidence="5">
    <location>
        <begin position="919"/>
        <end position="939"/>
    </location>
</feature>
<feature type="compositionally biased region" description="Polar residues" evidence="5">
    <location>
        <begin position="940"/>
        <end position="969"/>
    </location>
</feature>
<evidence type="ECO:0000256" key="4">
    <source>
        <dbReference type="ARBA" id="ARBA00023242"/>
    </source>
</evidence>
<dbReference type="RefSeq" id="XP_028139267.2">
    <property type="nucleotide sequence ID" value="XM_028283466.2"/>
</dbReference>
<evidence type="ECO:0000256" key="3">
    <source>
        <dbReference type="ARBA" id="ARBA00022737"/>
    </source>
</evidence>
<protein>
    <recommendedName>
        <fullName evidence="6">Fibronectin type-III domain-containing protein</fullName>
    </recommendedName>
</protein>
<organism evidence="7 8">
    <name type="scientific">Diabrotica virgifera virgifera</name>
    <name type="common">western corn rootworm</name>
    <dbReference type="NCBI Taxonomy" id="50390"/>
    <lineage>
        <taxon>Eukaryota</taxon>
        <taxon>Metazoa</taxon>
        <taxon>Ecdysozoa</taxon>
        <taxon>Arthropoda</taxon>
        <taxon>Hexapoda</taxon>
        <taxon>Insecta</taxon>
        <taxon>Pterygota</taxon>
        <taxon>Neoptera</taxon>
        <taxon>Endopterygota</taxon>
        <taxon>Coleoptera</taxon>
        <taxon>Polyphaga</taxon>
        <taxon>Cucujiformia</taxon>
        <taxon>Chrysomeloidea</taxon>
        <taxon>Chrysomelidae</taxon>
        <taxon>Galerucinae</taxon>
        <taxon>Diabroticina</taxon>
        <taxon>Diabroticites</taxon>
        <taxon>Diabrotica</taxon>
    </lineage>
</organism>
<dbReference type="PANTHER" id="PTHR46003:SF1">
    <property type="entry name" value="HOST CELL FACTOR"/>
    <property type="match status" value="1"/>
</dbReference>
<accession>A0ABM5IR34</accession>
<keyword evidence="8" id="KW-1185">Reference proteome</keyword>
<feature type="compositionally biased region" description="Basic and acidic residues" evidence="5">
    <location>
        <begin position="998"/>
        <end position="1029"/>
    </location>
</feature>
<dbReference type="SUPFAM" id="SSF117281">
    <property type="entry name" value="Kelch motif"/>
    <property type="match status" value="1"/>
</dbReference>
<evidence type="ECO:0000256" key="1">
    <source>
        <dbReference type="ARBA" id="ARBA00004123"/>
    </source>
</evidence>
<feature type="region of interest" description="Disordered" evidence="5">
    <location>
        <begin position="828"/>
        <end position="851"/>
    </location>
</feature>
<evidence type="ECO:0000256" key="2">
    <source>
        <dbReference type="ARBA" id="ARBA00022441"/>
    </source>
</evidence>
<dbReference type="PROSITE" id="PS50853">
    <property type="entry name" value="FN3"/>
    <property type="match status" value="1"/>
</dbReference>
<evidence type="ECO:0000256" key="5">
    <source>
        <dbReference type="SAM" id="MobiDB-lite"/>
    </source>
</evidence>